<evidence type="ECO:0000256" key="2">
    <source>
        <dbReference type="SAM" id="Phobius"/>
    </source>
</evidence>
<keyword evidence="5" id="KW-1185">Reference proteome</keyword>
<evidence type="ECO:0000259" key="3">
    <source>
        <dbReference type="PROSITE" id="PS50024"/>
    </source>
</evidence>
<dbReference type="Gene3D" id="3.30.70.960">
    <property type="entry name" value="SEA domain"/>
    <property type="match status" value="1"/>
</dbReference>
<protein>
    <recommendedName>
        <fullName evidence="3">SEA domain-containing protein</fullName>
    </recommendedName>
</protein>
<comment type="caution">
    <text evidence="4">The sequence shown here is derived from an EMBL/GenBank/DDBJ whole genome shotgun (WGS) entry which is preliminary data.</text>
</comment>
<organism evidence="4 5">
    <name type="scientific">Umbra pygmaea</name>
    <name type="common">Eastern mudminnow</name>
    <dbReference type="NCBI Taxonomy" id="75934"/>
    <lineage>
        <taxon>Eukaryota</taxon>
        <taxon>Metazoa</taxon>
        <taxon>Chordata</taxon>
        <taxon>Craniata</taxon>
        <taxon>Vertebrata</taxon>
        <taxon>Euteleostomi</taxon>
        <taxon>Actinopterygii</taxon>
        <taxon>Neopterygii</taxon>
        <taxon>Teleostei</taxon>
        <taxon>Protacanthopterygii</taxon>
        <taxon>Esociformes</taxon>
        <taxon>Umbridae</taxon>
        <taxon>Umbra</taxon>
    </lineage>
</organism>
<gene>
    <name evidence="4" type="ORF">UPYG_G00235810</name>
</gene>
<dbReference type="Proteomes" id="UP001557470">
    <property type="component" value="Unassembled WGS sequence"/>
</dbReference>
<name>A0ABD0X4T6_UMBPY</name>
<proteinExistence type="predicted"/>
<dbReference type="InterPro" id="IPR000082">
    <property type="entry name" value="SEA_dom"/>
</dbReference>
<feature type="compositionally biased region" description="Polar residues" evidence="1">
    <location>
        <begin position="380"/>
        <end position="394"/>
    </location>
</feature>
<feature type="compositionally biased region" description="Basic and acidic residues" evidence="1">
    <location>
        <begin position="411"/>
        <end position="421"/>
    </location>
</feature>
<feature type="compositionally biased region" description="Polar residues" evidence="1">
    <location>
        <begin position="352"/>
        <end position="362"/>
    </location>
</feature>
<feature type="compositionally biased region" description="Low complexity" evidence="1">
    <location>
        <begin position="27"/>
        <end position="38"/>
    </location>
</feature>
<accession>A0ABD0X4T6</accession>
<dbReference type="SMART" id="SM00200">
    <property type="entry name" value="SEA"/>
    <property type="match status" value="1"/>
</dbReference>
<dbReference type="PANTHER" id="PTHR37999:SF2">
    <property type="entry name" value="MUCIN-17"/>
    <property type="match status" value="1"/>
</dbReference>
<feature type="compositionally biased region" description="Low complexity" evidence="1">
    <location>
        <begin position="341"/>
        <end position="351"/>
    </location>
</feature>
<feature type="transmembrane region" description="Helical" evidence="2">
    <location>
        <begin position="245"/>
        <end position="267"/>
    </location>
</feature>
<keyword evidence="2" id="KW-1133">Transmembrane helix</keyword>
<evidence type="ECO:0000313" key="5">
    <source>
        <dbReference type="Proteomes" id="UP001557470"/>
    </source>
</evidence>
<dbReference type="PANTHER" id="PTHR37999">
    <property type="entry name" value="MUCIN-17"/>
    <property type="match status" value="1"/>
</dbReference>
<evidence type="ECO:0000313" key="4">
    <source>
        <dbReference type="EMBL" id="KAL0970003.1"/>
    </source>
</evidence>
<dbReference type="Pfam" id="PF01390">
    <property type="entry name" value="SEA"/>
    <property type="match status" value="1"/>
</dbReference>
<sequence length="421" mass="47152">MNKHQQCHKGKHQELQLDSHPPRELQTTSRPTPTPPISVTVDTIEVSTDVTVELNTTFKEEYRDPSTLEYKYFVNNFTNTMTEIYKSSVKNFNGIKIIELRKGSVVVEHDVLLRIENGKNMNNDITQSEEEIKHILKVAKNCTTGDEGCLGIAIIGDVIVKNATFDIESVCKEAGIADALKAYYHAVEIDGRLVCVSPCASEHNRSKQCNTGTCRMSQAGPVCSCNTDYWYLDSDCYGPIRKSDLLAALLTLAGIVIAAVAVVVVYVPWRRRQIRRSQDLHTEQVNQWLTEDFEWPKWTPISGDGVSSNSTTVLTENDPNPPYGGRVGLQYNTEGESPTLSYNPSPSSPYNGTQTQVTSRMSENPYPDHSSWENDRDAKQNTNTQPEPTTSSLWQDLALNHPDCPTQFKISRPEIKPHSEV</sequence>
<feature type="compositionally biased region" description="Basic and acidic residues" evidence="1">
    <location>
        <begin position="12"/>
        <end position="23"/>
    </location>
</feature>
<dbReference type="InterPro" id="IPR036364">
    <property type="entry name" value="SEA_dom_sf"/>
</dbReference>
<feature type="region of interest" description="Disordered" evidence="1">
    <location>
        <begin position="1"/>
        <end position="38"/>
    </location>
</feature>
<feature type="region of interest" description="Disordered" evidence="1">
    <location>
        <begin position="306"/>
        <end position="421"/>
    </location>
</feature>
<feature type="compositionally biased region" description="Basic and acidic residues" evidence="1">
    <location>
        <begin position="370"/>
        <end position="379"/>
    </location>
</feature>
<dbReference type="AlphaFoldDB" id="A0ABD0X4T6"/>
<keyword evidence="2" id="KW-0812">Transmembrane</keyword>
<dbReference type="EMBL" id="JAGEUA010000007">
    <property type="protein sequence ID" value="KAL0970003.1"/>
    <property type="molecule type" value="Genomic_DNA"/>
</dbReference>
<feature type="domain" description="SEA" evidence="3">
    <location>
        <begin position="42"/>
        <end position="157"/>
    </location>
</feature>
<feature type="compositionally biased region" description="Polar residues" evidence="1">
    <location>
        <begin position="306"/>
        <end position="318"/>
    </location>
</feature>
<keyword evidence="2" id="KW-0472">Membrane</keyword>
<dbReference type="SUPFAM" id="SSF82671">
    <property type="entry name" value="SEA domain"/>
    <property type="match status" value="1"/>
</dbReference>
<evidence type="ECO:0000256" key="1">
    <source>
        <dbReference type="SAM" id="MobiDB-lite"/>
    </source>
</evidence>
<dbReference type="InterPro" id="IPR053311">
    <property type="entry name" value="Mucosal_Integrity_Assoc"/>
</dbReference>
<reference evidence="4 5" key="1">
    <citation type="submission" date="2024-06" db="EMBL/GenBank/DDBJ databases">
        <authorList>
            <person name="Pan Q."/>
            <person name="Wen M."/>
            <person name="Jouanno E."/>
            <person name="Zahm M."/>
            <person name="Klopp C."/>
            <person name="Cabau C."/>
            <person name="Louis A."/>
            <person name="Berthelot C."/>
            <person name="Parey E."/>
            <person name="Roest Crollius H."/>
            <person name="Montfort J."/>
            <person name="Robinson-Rechavi M."/>
            <person name="Bouchez O."/>
            <person name="Lampietro C."/>
            <person name="Lopez Roques C."/>
            <person name="Donnadieu C."/>
            <person name="Postlethwait J."/>
            <person name="Bobe J."/>
            <person name="Verreycken H."/>
            <person name="Guiguen Y."/>
        </authorList>
    </citation>
    <scope>NUCLEOTIDE SEQUENCE [LARGE SCALE GENOMIC DNA]</scope>
    <source>
        <strain evidence="4">Up_M1</strain>
        <tissue evidence="4">Testis</tissue>
    </source>
</reference>
<feature type="compositionally biased region" description="Basic residues" evidence="1">
    <location>
        <begin position="1"/>
        <end position="11"/>
    </location>
</feature>
<feature type="compositionally biased region" description="Polar residues" evidence="1">
    <location>
        <begin position="330"/>
        <end position="340"/>
    </location>
</feature>
<dbReference type="PROSITE" id="PS50024">
    <property type="entry name" value="SEA"/>
    <property type="match status" value="1"/>
</dbReference>